<dbReference type="GO" id="GO:0048219">
    <property type="term" value="P:inter-Golgi cisterna vesicle-mediated transport"/>
    <property type="evidence" value="ECO:0007669"/>
    <property type="project" value="TreeGrafter"/>
</dbReference>
<keyword evidence="4 9" id="KW-0812">Transmembrane</keyword>
<keyword evidence="5" id="KW-0653">Protein transport</keyword>
<dbReference type="GO" id="GO:0005797">
    <property type="term" value="C:Golgi medial cisterna"/>
    <property type="evidence" value="ECO:0007669"/>
    <property type="project" value="TreeGrafter"/>
</dbReference>
<evidence type="ECO:0000256" key="4">
    <source>
        <dbReference type="ARBA" id="ARBA00022692"/>
    </source>
</evidence>
<evidence type="ECO:0000256" key="9">
    <source>
        <dbReference type="SAM" id="Phobius"/>
    </source>
</evidence>
<evidence type="ECO:0000256" key="3">
    <source>
        <dbReference type="ARBA" id="ARBA00022448"/>
    </source>
</evidence>
<keyword evidence="8 9" id="KW-0472">Membrane</keyword>
<dbReference type="OrthoDB" id="422156at2759"/>
<evidence type="ECO:0000256" key="8">
    <source>
        <dbReference type="ARBA" id="ARBA00023136"/>
    </source>
</evidence>
<dbReference type="GO" id="GO:0000139">
    <property type="term" value="C:Golgi membrane"/>
    <property type="evidence" value="ECO:0007669"/>
    <property type="project" value="UniProtKB-SubCell"/>
</dbReference>
<dbReference type="EMBL" id="QJKJ01014028">
    <property type="protein sequence ID" value="RDX65172.1"/>
    <property type="molecule type" value="Genomic_DNA"/>
</dbReference>
<dbReference type="GO" id="GO:0005801">
    <property type="term" value="C:cis-Golgi network"/>
    <property type="evidence" value="ECO:0007669"/>
    <property type="project" value="InterPro"/>
</dbReference>
<reference evidence="10" key="1">
    <citation type="submission" date="2018-05" db="EMBL/GenBank/DDBJ databases">
        <title>Draft genome of Mucuna pruriens seed.</title>
        <authorList>
            <person name="Nnadi N.E."/>
            <person name="Vos R."/>
            <person name="Hasami M.H."/>
            <person name="Devisetty U.K."/>
            <person name="Aguiy J.C."/>
        </authorList>
    </citation>
    <scope>NUCLEOTIDE SEQUENCE [LARGE SCALE GENOMIC DNA]</scope>
    <source>
        <strain evidence="10">JCA_2017</strain>
    </source>
</reference>
<dbReference type="PANTHER" id="PTHR21094">
    <property type="entry name" value="GOS-28 SNARE- RELATED"/>
    <property type="match status" value="1"/>
</dbReference>
<proteinExistence type="inferred from homology"/>
<keyword evidence="6 9" id="KW-1133">Transmembrane helix</keyword>
<evidence type="ECO:0000256" key="2">
    <source>
        <dbReference type="ARBA" id="ARBA00008473"/>
    </source>
</evidence>
<keyword evidence="3" id="KW-0813">Transport</keyword>
<dbReference type="AlphaFoldDB" id="A0A371EGI1"/>
<dbReference type="GO" id="GO:0005484">
    <property type="term" value="F:SNAP receptor activity"/>
    <property type="evidence" value="ECO:0007669"/>
    <property type="project" value="TreeGrafter"/>
</dbReference>
<feature type="non-terminal residue" evidence="10">
    <location>
        <position position="1"/>
    </location>
</feature>
<keyword evidence="11" id="KW-1185">Reference proteome</keyword>
<keyword evidence="10" id="KW-0675">Receptor</keyword>
<comment type="subcellular location">
    <subcellularLocation>
        <location evidence="1">Golgi apparatus membrane</location>
        <topology evidence="1">Single-pass type IV membrane protein</topology>
    </subcellularLocation>
</comment>
<protein>
    <submittedName>
        <fullName evidence="10">Golgi SNAP receptor complex member 1-1</fullName>
    </submittedName>
</protein>
<evidence type="ECO:0000256" key="5">
    <source>
        <dbReference type="ARBA" id="ARBA00022927"/>
    </source>
</evidence>
<evidence type="ECO:0000256" key="1">
    <source>
        <dbReference type="ARBA" id="ARBA00004409"/>
    </source>
</evidence>
<name>A0A371EGI1_MUCPR</name>
<dbReference type="GO" id="GO:0031201">
    <property type="term" value="C:SNARE complex"/>
    <property type="evidence" value="ECO:0007669"/>
    <property type="project" value="TreeGrafter"/>
</dbReference>
<evidence type="ECO:0000313" key="10">
    <source>
        <dbReference type="EMBL" id="RDX65172.1"/>
    </source>
</evidence>
<organism evidence="10 11">
    <name type="scientific">Mucuna pruriens</name>
    <name type="common">Velvet bean</name>
    <name type="synonym">Dolichos pruriens</name>
    <dbReference type="NCBI Taxonomy" id="157652"/>
    <lineage>
        <taxon>Eukaryota</taxon>
        <taxon>Viridiplantae</taxon>
        <taxon>Streptophyta</taxon>
        <taxon>Embryophyta</taxon>
        <taxon>Tracheophyta</taxon>
        <taxon>Spermatophyta</taxon>
        <taxon>Magnoliopsida</taxon>
        <taxon>eudicotyledons</taxon>
        <taxon>Gunneridae</taxon>
        <taxon>Pentapetalae</taxon>
        <taxon>rosids</taxon>
        <taxon>fabids</taxon>
        <taxon>Fabales</taxon>
        <taxon>Fabaceae</taxon>
        <taxon>Papilionoideae</taxon>
        <taxon>50 kb inversion clade</taxon>
        <taxon>NPAAA clade</taxon>
        <taxon>indigoferoid/millettioid clade</taxon>
        <taxon>Phaseoleae</taxon>
        <taxon>Mucuna</taxon>
    </lineage>
</organism>
<dbReference type="GO" id="GO:0015031">
    <property type="term" value="P:protein transport"/>
    <property type="evidence" value="ECO:0007669"/>
    <property type="project" value="UniProtKB-KW"/>
</dbReference>
<dbReference type="STRING" id="157652.A0A371EGI1"/>
<gene>
    <name evidence="10" type="primary">GOS11</name>
    <name evidence="10" type="ORF">CR513_56195</name>
</gene>
<dbReference type="PANTHER" id="PTHR21094:SF0">
    <property type="entry name" value="GOLGI SNAP RECEPTOR COMPLEX MEMBER 1-1"/>
    <property type="match status" value="1"/>
</dbReference>
<evidence type="ECO:0000313" key="11">
    <source>
        <dbReference type="Proteomes" id="UP000257109"/>
    </source>
</evidence>
<feature type="transmembrane region" description="Helical" evidence="9">
    <location>
        <begin position="251"/>
        <end position="269"/>
    </location>
</feature>
<accession>A0A371EGI1</accession>
<comment type="caution">
    <text evidence="10">The sequence shown here is derived from an EMBL/GenBank/DDBJ whole genome shotgun (WGS) entry which is preliminary data.</text>
</comment>
<dbReference type="GO" id="GO:0006906">
    <property type="term" value="P:vesicle fusion"/>
    <property type="evidence" value="ECO:0007669"/>
    <property type="project" value="TreeGrafter"/>
</dbReference>
<evidence type="ECO:0000256" key="7">
    <source>
        <dbReference type="ARBA" id="ARBA00023034"/>
    </source>
</evidence>
<sequence length="290" mass="32786">MVWEQNVDCETTIPLHGIPFANRFQNLTFFSSPHSASLKCKSNISCRLFDELERQIVYASVVLVYIYMCARALSRQIIDSRSLFPVLNLLQARKSQLDEQMNSYRKLVSAKVSTKADAAETDIEMMQALVSSGGSEMVSHTLTRYQEILEDLAQEFYRLQSTLRAKQEHASVVDDFKEFDRTGLDLEESAVSEQKTLLKEYAYVSRSTGQSSSVQLLVGSINSKLSNVNSRLPMVNNILEAIKRKKSKDSIIPSLVGSICIFFIFIYWLTKRGCSSFCWIVCGHGISNID</sequence>
<dbReference type="InterPro" id="IPR023601">
    <property type="entry name" value="Golgi_SNAP_su1"/>
</dbReference>
<keyword evidence="7" id="KW-0333">Golgi apparatus</keyword>
<dbReference type="Proteomes" id="UP000257109">
    <property type="component" value="Unassembled WGS sequence"/>
</dbReference>
<comment type="similarity">
    <text evidence="2">Belongs to the GOSR1 family.</text>
</comment>
<dbReference type="GO" id="GO:0006888">
    <property type="term" value="P:endoplasmic reticulum to Golgi vesicle-mediated transport"/>
    <property type="evidence" value="ECO:0007669"/>
    <property type="project" value="InterPro"/>
</dbReference>
<evidence type="ECO:0000256" key="6">
    <source>
        <dbReference type="ARBA" id="ARBA00022989"/>
    </source>
</evidence>